<dbReference type="Proteomes" id="UP000654075">
    <property type="component" value="Unassembled WGS sequence"/>
</dbReference>
<gene>
    <name evidence="1" type="ORF">PGLA1383_LOCUS27938</name>
</gene>
<accession>A0A813FHU8</accession>
<proteinExistence type="predicted"/>
<comment type="caution">
    <text evidence="1">The sequence shown here is derived from an EMBL/GenBank/DDBJ whole genome shotgun (WGS) entry which is preliminary data.</text>
</comment>
<reference evidence="1" key="1">
    <citation type="submission" date="2021-02" db="EMBL/GenBank/DDBJ databases">
        <authorList>
            <person name="Dougan E. K."/>
            <person name="Rhodes N."/>
            <person name="Thang M."/>
            <person name="Chan C."/>
        </authorList>
    </citation>
    <scope>NUCLEOTIDE SEQUENCE</scope>
</reference>
<dbReference type="AlphaFoldDB" id="A0A813FHU8"/>
<name>A0A813FHU8_POLGL</name>
<organism evidence="1 2">
    <name type="scientific">Polarella glacialis</name>
    <name type="common">Dinoflagellate</name>
    <dbReference type="NCBI Taxonomy" id="89957"/>
    <lineage>
        <taxon>Eukaryota</taxon>
        <taxon>Sar</taxon>
        <taxon>Alveolata</taxon>
        <taxon>Dinophyceae</taxon>
        <taxon>Suessiales</taxon>
        <taxon>Suessiaceae</taxon>
        <taxon>Polarella</taxon>
    </lineage>
</organism>
<evidence type="ECO:0000313" key="2">
    <source>
        <dbReference type="Proteomes" id="UP000654075"/>
    </source>
</evidence>
<sequence>MATNYDASVAFSWFTIRSKLYASLEDAIECHIALFSVKQAVLQESATSGFSFNDSTRENIQAFCRQFKLMFSASLSVRRFVGRTLHTPQTMDLDLALAARHSLLGSVAGGWPSLRQAWIRIQLQEGFKLRATAARSRVDLEALTQRWEEDDSSRRAKVELKAARRAARLAARELAAAERCQQLRESSQRHVCHLVARYGLLDLLLEQKAALQRRRLNEARLKWHRRQDLTMEEILRGPPM</sequence>
<dbReference type="EMBL" id="CAJNNV010024533">
    <property type="protein sequence ID" value="CAE8610111.1"/>
    <property type="molecule type" value="Genomic_DNA"/>
</dbReference>
<evidence type="ECO:0000313" key="1">
    <source>
        <dbReference type="EMBL" id="CAE8610111.1"/>
    </source>
</evidence>
<protein>
    <submittedName>
        <fullName evidence="1">Uncharacterized protein</fullName>
    </submittedName>
</protein>
<keyword evidence="2" id="KW-1185">Reference proteome</keyword>